<protein>
    <recommendedName>
        <fullName evidence="3">DivIVA domain-containing protein</fullName>
    </recommendedName>
</protein>
<sequence>MDGNAFDVVLRGYDREEVDTLRGRVAAGDVTADELRKTSFSVTMRGYDRYQVSEYIEDAIAALEGKARMPRLSRSAALTGRKTKSVRLDTVVRGYKREQVDALWDAVNRKAISPDEVRKTTFEVVWNGYERGQVRKAVKEWAEILETPDEE</sequence>
<proteinExistence type="predicted"/>
<keyword evidence="2" id="KW-1185">Reference proteome</keyword>
<reference evidence="1" key="1">
    <citation type="submission" date="2021-01" db="EMBL/GenBank/DDBJ databases">
        <title>Whole genome shotgun sequence of Planotetraspora thailandica NBRC 104271.</title>
        <authorList>
            <person name="Komaki H."/>
            <person name="Tamura T."/>
        </authorList>
    </citation>
    <scope>NUCLEOTIDE SEQUENCE</scope>
    <source>
        <strain evidence="1">NBRC 104271</strain>
    </source>
</reference>
<dbReference type="AlphaFoldDB" id="A0A8J3XW19"/>
<accession>A0A8J3XW19</accession>
<dbReference type="InterPro" id="IPR019933">
    <property type="entry name" value="DivIVA_domain"/>
</dbReference>
<dbReference type="RefSeq" id="WP_203945160.1">
    <property type="nucleotide sequence ID" value="NZ_BOOR01000022.1"/>
</dbReference>
<name>A0A8J3XW19_9ACTN</name>
<gene>
    <name evidence="1" type="ORF">Pth03_33380</name>
</gene>
<evidence type="ECO:0000313" key="2">
    <source>
        <dbReference type="Proteomes" id="UP000605992"/>
    </source>
</evidence>
<organism evidence="1 2">
    <name type="scientific">Planotetraspora thailandica</name>
    <dbReference type="NCBI Taxonomy" id="487172"/>
    <lineage>
        <taxon>Bacteria</taxon>
        <taxon>Bacillati</taxon>
        <taxon>Actinomycetota</taxon>
        <taxon>Actinomycetes</taxon>
        <taxon>Streptosporangiales</taxon>
        <taxon>Streptosporangiaceae</taxon>
        <taxon>Planotetraspora</taxon>
    </lineage>
</organism>
<dbReference type="EMBL" id="BOOR01000022">
    <property type="protein sequence ID" value="GII54949.1"/>
    <property type="molecule type" value="Genomic_DNA"/>
</dbReference>
<evidence type="ECO:0000313" key="1">
    <source>
        <dbReference type="EMBL" id="GII54949.1"/>
    </source>
</evidence>
<dbReference type="Proteomes" id="UP000605992">
    <property type="component" value="Unassembled WGS sequence"/>
</dbReference>
<comment type="caution">
    <text evidence="1">The sequence shown here is derived from an EMBL/GenBank/DDBJ whole genome shotgun (WGS) entry which is preliminary data.</text>
</comment>
<evidence type="ECO:0008006" key="3">
    <source>
        <dbReference type="Google" id="ProtNLM"/>
    </source>
</evidence>
<dbReference type="NCBIfam" id="TIGR03544">
    <property type="entry name" value="DivI1A_domain"/>
    <property type="match status" value="1"/>
</dbReference>
<dbReference type="Gene3D" id="6.10.250.660">
    <property type="match status" value="1"/>
</dbReference>